<comment type="caution">
    <text evidence="1">The sequence shown here is derived from an EMBL/GenBank/DDBJ whole genome shotgun (WGS) entry which is preliminary data.</text>
</comment>
<evidence type="ECO:0008006" key="3">
    <source>
        <dbReference type="Google" id="ProtNLM"/>
    </source>
</evidence>
<proteinExistence type="predicted"/>
<protein>
    <recommendedName>
        <fullName evidence="3">Flagellar hook-length control protein-like C-terminal domain-containing protein</fullName>
    </recommendedName>
</protein>
<dbReference type="RefSeq" id="WP_213096623.1">
    <property type="nucleotide sequence ID" value="NZ_JAGYPK010000001.1"/>
</dbReference>
<dbReference type="EMBL" id="JAGYPN010000001">
    <property type="protein sequence ID" value="MBS4221613.1"/>
    <property type="molecule type" value="Genomic_DNA"/>
</dbReference>
<evidence type="ECO:0000313" key="1">
    <source>
        <dbReference type="EMBL" id="MBS4221613.1"/>
    </source>
</evidence>
<dbReference type="AlphaFoldDB" id="A0A942UMV5"/>
<dbReference type="Proteomes" id="UP000676456">
    <property type="component" value="Unassembled WGS sequence"/>
</dbReference>
<gene>
    <name evidence="1" type="ORF">KHA91_02425</name>
</gene>
<evidence type="ECO:0000313" key="2">
    <source>
        <dbReference type="Proteomes" id="UP000676456"/>
    </source>
</evidence>
<reference evidence="1 2" key="1">
    <citation type="submission" date="2021-05" db="EMBL/GenBank/DDBJ databases">
        <title>Novel Bacillus species.</title>
        <authorList>
            <person name="Liu G."/>
        </authorList>
    </citation>
    <scope>NUCLEOTIDE SEQUENCE [LARGE SCALE GENOMIC DNA]</scope>
    <source>
        <strain evidence="1 2">FJAT-49682</strain>
    </source>
</reference>
<organism evidence="1 2">
    <name type="scientific">Lederbergia citrea</name>
    <dbReference type="NCBI Taxonomy" id="2833581"/>
    <lineage>
        <taxon>Bacteria</taxon>
        <taxon>Bacillati</taxon>
        <taxon>Bacillota</taxon>
        <taxon>Bacilli</taxon>
        <taxon>Bacillales</taxon>
        <taxon>Bacillaceae</taxon>
        <taxon>Lederbergia</taxon>
    </lineage>
</organism>
<keyword evidence="2" id="KW-1185">Reference proteome</keyword>
<name>A0A942UMV5_9BACI</name>
<accession>A0A942UMV5</accession>
<sequence length="430" mass="49158">MEVKASIKALLQNQVLHQSRPLQFQLGQIFYGTVQKLFPNHHAEIRLGNDKLIAKLEVPLTIGTGHWLQVSSNEGETKLKLLNQNIDSVSNKSLQENLLRQLSLPNDKLGLALAGYLMKEHIPLTKEDIHKSVQLLKLTDNLELGLNTLKLMHEKNSPFNEAIFKSLIAAGTEVTTNELIKSLRTSLSFEQTTTHPVAREILSLLQSIEQHTSGPEKQYGRQEALMQIKQAVKYTGLFYERTLLNDSLSKDSFQESIKPLLVKFLHETQDFQHPKSRDFAEQLLYRMNGLQLLSTQDGPIQQMIYELPINIAGHQTELTMQWSGKKTAEGKINPDFCRIVFYLELEHLKETVIDMQVQNRVVTINIINENNSMKRVAEQLLPLLKSGLKEMDYHLSAVFFKQPESSPKQKENTSDYFQKSRSYNGVDIRI</sequence>